<dbReference type="EMBL" id="JARDXE010000033">
    <property type="protein sequence ID" value="MDE8649798.1"/>
    <property type="molecule type" value="Genomic_DNA"/>
</dbReference>
<reference evidence="9" key="2">
    <citation type="submission" date="2023-02" db="EMBL/GenBank/DDBJ databases">
        <title>A novel hydrolase synthesized by Rhodococcus erythropolis HQ is responsible for the detoxification of Zearalenone.</title>
        <authorList>
            <person name="Hu J."/>
            <person name="Xu J."/>
        </authorList>
    </citation>
    <scope>NUCLEOTIDE SEQUENCE</scope>
    <source>
        <strain evidence="9">HQ</strain>
    </source>
</reference>
<dbReference type="GO" id="GO:0005886">
    <property type="term" value="C:plasma membrane"/>
    <property type="evidence" value="ECO:0007669"/>
    <property type="project" value="UniProtKB-SubCell"/>
</dbReference>
<evidence type="ECO:0000256" key="2">
    <source>
        <dbReference type="ARBA" id="ARBA00009212"/>
    </source>
</evidence>
<evidence type="ECO:0000313" key="11">
    <source>
        <dbReference type="Proteomes" id="UP000230886"/>
    </source>
</evidence>
<dbReference type="NCBIfam" id="NF005930">
    <property type="entry name" value="PRK07948.1"/>
    <property type="match status" value="1"/>
</dbReference>
<name>A0A1C4GDB4_RHOSG</name>
<keyword evidence="5 8" id="KW-0812">Transmembrane</keyword>
<evidence type="ECO:0000313" key="9">
    <source>
        <dbReference type="EMBL" id="MDE8649798.1"/>
    </source>
</evidence>
<dbReference type="EMBL" id="NOVD01000005">
    <property type="protein sequence ID" value="PCK27428.1"/>
    <property type="molecule type" value="Genomic_DNA"/>
</dbReference>
<evidence type="ECO:0000256" key="4">
    <source>
        <dbReference type="ARBA" id="ARBA00022475"/>
    </source>
</evidence>
<keyword evidence="3" id="KW-0813">Transport</keyword>
<dbReference type="GO" id="GO:0015385">
    <property type="term" value="F:sodium:proton antiporter activity"/>
    <property type="evidence" value="ECO:0007669"/>
    <property type="project" value="TreeGrafter"/>
</dbReference>
<evidence type="ECO:0000256" key="8">
    <source>
        <dbReference type="SAM" id="Phobius"/>
    </source>
</evidence>
<evidence type="ECO:0000256" key="3">
    <source>
        <dbReference type="ARBA" id="ARBA00022448"/>
    </source>
</evidence>
<dbReference type="KEGG" id="rqi:C1M55_07590"/>
<dbReference type="Proteomes" id="UP000230886">
    <property type="component" value="Unassembled WGS sequence"/>
</dbReference>
<evidence type="ECO:0000256" key="7">
    <source>
        <dbReference type="ARBA" id="ARBA00023136"/>
    </source>
</evidence>
<comment type="similarity">
    <text evidence="2">Belongs to the CPA3 antiporters (TC 2.A.63) subunit F family.</text>
</comment>
<gene>
    <name evidence="10" type="ORF">CHR55_11760</name>
    <name evidence="9" type="ORF">PXH69_33020</name>
</gene>
<feature type="transmembrane region" description="Helical" evidence="8">
    <location>
        <begin position="37"/>
        <end position="57"/>
    </location>
</feature>
<dbReference type="InterPro" id="IPR007208">
    <property type="entry name" value="MrpF/PhaF-like"/>
</dbReference>
<comment type="caution">
    <text evidence="10">The sequence shown here is derived from an EMBL/GenBank/DDBJ whole genome shotgun (WGS) entry which is preliminary data.</text>
</comment>
<evidence type="ECO:0000256" key="6">
    <source>
        <dbReference type="ARBA" id="ARBA00022989"/>
    </source>
</evidence>
<comment type="subcellular location">
    <subcellularLocation>
        <location evidence="1">Cell membrane</location>
        <topology evidence="1">Multi-pass membrane protein</topology>
    </subcellularLocation>
</comment>
<feature type="transmembrane region" description="Helical" evidence="8">
    <location>
        <begin position="6"/>
        <end position="25"/>
    </location>
</feature>
<evidence type="ECO:0000256" key="5">
    <source>
        <dbReference type="ARBA" id="ARBA00022692"/>
    </source>
</evidence>
<sequence length="89" mass="9308">MNGFITTILIISGVILLIAAVLTTFRLLDGPSSLDRLVALDTIIAVSMCGLAVWAAYSKDTTIVPAIVALALVGFIGSVSVARFRVSDQ</sequence>
<keyword evidence="6 8" id="KW-1133">Transmembrane helix</keyword>
<accession>A0A1C4GDB4</accession>
<feature type="transmembrane region" description="Helical" evidence="8">
    <location>
        <begin position="63"/>
        <end position="84"/>
    </location>
</feature>
<protein>
    <submittedName>
        <fullName evidence="10">Cation:proton antiporter</fullName>
    </submittedName>
    <submittedName>
        <fullName evidence="9">Monovalent cation/H+ antiporter complex subunit F</fullName>
    </submittedName>
</protein>
<dbReference type="AlphaFoldDB" id="A0A1C4GDB4"/>
<reference evidence="10 11" key="1">
    <citation type="submission" date="2017-07" db="EMBL/GenBank/DDBJ databases">
        <title>Draft sequence of Rhodococcus enclensis 23b-28.</title>
        <authorList>
            <person name="Besaury L."/>
            <person name="Sancelme M."/>
            <person name="Amato P."/>
            <person name="Lallement A."/>
            <person name="Delort A.-M."/>
        </authorList>
    </citation>
    <scope>NUCLEOTIDE SEQUENCE [LARGE SCALE GENOMIC DNA]</scope>
    <source>
        <strain evidence="10 11">23b-28</strain>
    </source>
</reference>
<dbReference type="Proteomes" id="UP001217325">
    <property type="component" value="Unassembled WGS sequence"/>
</dbReference>
<dbReference type="Pfam" id="PF04066">
    <property type="entry name" value="MrpF_PhaF"/>
    <property type="match status" value="1"/>
</dbReference>
<organism evidence="10 11">
    <name type="scientific">Rhodococcus qingshengii</name>
    <dbReference type="NCBI Taxonomy" id="334542"/>
    <lineage>
        <taxon>Bacteria</taxon>
        <taxon>Bacillati</taxon>
        <taxon>Actinomycetota</taxon>
        <taxon>Actinomycetes</taxon>
        <taxon>Mycobacteriales</taxon>
        <taxon>Nocardiaceae</taxon>
        <taxon>Rhodococcus</taxon>
        <taxon>Rhodococcus erythropolis group</taxon>
    </lineage>
</organism>
<evidence type="ECO:0000313" key="10">
    <source>
        <dbReference type="EMBL" id="PCK27428.1"/>
    </source>
</evidence>
<dbReference type="RefSeq" id="WP_003945061.1">
    <property type="nucleotide sequence ID" value="NZ_AP023172.1"/>
</dbReference>
<proteinExistence type="inferred from homology"/>
<keyword evidence="4" id="KW-1003">Cell membrane</keyword>
<dbReference type="PANTHER" id="PTHR34702:SF1">
    <property type="entry name" value="NA(+)_H(+) ANTIPORTER SUBUNIT F"/>
    <property type="match status" value="1"/>
</dbReference>
<dbReference type="PANTHER" id="PTHR34702">
    <property type="entry name" value="NA(+)/H(+) ANTIPORTER SUBUNIT F1"/>
    <property type="match status" value="1"/>
</dbReference>
<keyword evidence="7 8" id="KW-0472">Membrane</keyword>
<dbReference type="GeneID" id="57488363"/>
<evidence type="ECO:0000256" key="1">
    <source>
        <dbReference type="ARBA" id="ARBA00004651"/>
    </source>
</evidence>